<dbReference type="GeneID" id="80888742"/>
<dbReference type="EMBL" id="JAJHUN010000010">
    <property type="protein sequence ID" value="KAJ4147030.1"/>
    <property type="molecule type" value="Genomic_DNA"/>
</dbReference>
<protein>
    <recommendedName>
        <fullName evidence="7">BHLH domain-containing protein</fullName>
    </recommendedName>
</protein>
<feature type="region of interest" description="Disordered" evidence="6">
    <location>
        <begin position="161"/>
        <end position="203"/>
    </location>
</feature>
<dbReference type="InterPro" id="IPR036638">
    <property type="entry name" value="HLH_DNA-bd_sf"/>
</dbReference>
<dbReference type="Pfam" id="PF00010">
    <property type="entry name" value="HLH"/>
    <property type="match status" value="1"/>
</dbReference>
<dbReference type="GO" id="GO:0005634">
    <property type="term" value="C:nucleus"/>
    <property type="evidence" value="ECO:0007669"/>
    <property type="project" value="UniProtKB-SubCell"/>
</dbReference>
<evidence type="ECO:0000256" key="2">
    <source>
        <dbReference type="ARBA" id="ARBA00023015"/>
    </source>
</evidence>
<comment type="subcellular location">
    <subcellularLocation>
        <location evidence="1">Nucleus</location>
    </subcellularLocation>
</comment>
<dbReference type="InterPro" id="IPR011598">
    <property type="entry name" value="bHLH_dom"/>
</dbReference>
<dbReference type="PANTHER" id="PTHR15741">
    <property type="entry name" value="BASIC HELIX-LOOP-HELIX ZIP TRANSCRIPTION FACTOR"/>
    <property type="match status" value="1"/>
</dbReference>
<evidence type="ECO:0000259" key="7">
    <source>
        <dbReference type="PROSITE" id="PS50888"/>
    </source>
</evidence>
<reference evidence="8" key="1">
    <citation type="journal article" date="2023" name="Access Microbiol">
        <title>De-novo genome assembly for Akanthomyces muscarius, a biocontrol agent of insect agricultural pests.</title>
        <authorList>
            <person name="Erdos Z."/>
            <person name="Studholme D.J."/>
            <person name="Raymond B."/>
            <person name="Sharma M."/>
        </authorList>
    </citation>
    <scope>NUCLEOTIDE SEQUENCE</scope>
    <source>
        <strain evidence="8">Ve6</strain>
    </source>
</reference>
<evidence type="ECO:0000256" key="3">
    <source>
        <dbReference type="ARBA" id="ARBA00023125"/>
    </source>
</evidence>
<dbReference type="GO" id="GO:0046983">
    <property type="term" value="F:protein dimerization activity"/>
    <property type="evidence" value="ECO:0007669"/>
    <property type="project" value="InterPro"/>
</dbReference>
<evidence type="ECO:0000256" key="5">
    <source>
        <dbReference type="ARBA" id="ARBA00023242"/>
    </source>
</evidence>
<dbReference type="InterPro" id="IPR052207">
    <property type="entry name" value="Max-like/E-box_TFs"/>
</dbReference>
<name>A0A9W8Q4K7_AKAMU</name>
<dbReference type="PROSITE" id="PS50888">
    <property type="entry name" value="BHLH"/>
    <property type="match status" value="1"/>
</dbReference>
<organism evidence="8 9">
    <name type="scientific">Akanthomyces muscarius</name>
    <name type="common">Entomopathogenic fungus</name>
    <name type="synonym">Lecanicillium muscarium</name>
    <dbReference type="NCBI Taxonomy" id="2231603"/>
    <lineage>
        <taxon>Eukaryota</taxon>
        <taxon>Fungi</taxon>
        <taxon>Dikarya</taxon>
        <taxon>Ascomycota</taxon>
        <taxon>Pezizomycotina</taxon>
        <taxon>Sordariomycetes</taxon>
        <taxon>Hypocreomycetidae</taxon>
        <taxon>Hypocreales</taxon>
        <taxon>Cordycipitaceae</taxon>
        <taxon>Akanthomyces</taxon>
    </lineage>
</organism>
<comment type="caution">
    <text evidence="8">The sequence shown here is derived from an EMBL/GenBank/DDBJ whole genome shotgun (WGS) entry which is preliminary data.</text>
</comment>
<dbReference type="PANTHER" id="PTHR15741:SF27">
    <property type="entry name" value="TRANSCRIPTION FACTOR AP-4"/>
    <property type="match status" value="1"/>
</dbReference>
<keyword evidence="2" id="KW-0805">Transcription regulation</keyword>
<dbReference type="SUPFAM" id="SSF47459">
    <property type="entry name" value="HLH, helix-loop-helix DNA-binding domain"/>
    <property type="match status" value="1"/>
</dbReference>
<feature type="compositionally biased region" description="Polar residues" evidence="6">
    <location>
        <begin position="187"/>
        <end position="197"/>
    </location>
</feature>
<dbReference type="SMART" id="SM00353">
    <property type="entry name" value="HLH"/>
    <property type="match status" value="1"/>
</dbReference>
<dbReference type="Gene3D" id="4.10.280.10">
    <property type="entry name" value="Helix-loop-helix DNA-binding domain"/>
    <property type="match status" value="1"/>
</dbReference>
<feature type="domain" description="BHLH" evidence="7">
    <location>
        <begin position="244"/>
        <end position="295"/>
    </location>
</feature>
<evidence type="ECO:0000256" key="6">
    <source>
        <dbReference type="SAM" id="MobiDB-lite"/>
    </source>
</evidence>
<keyword evidence="3" id="KW-0238">DNA-binding</keyword>
<evidence type="ECO:0000256" key="4">
    <source>
        <dbReference type="ARBA" id="ARBA00023163"/>
    </source>
</evidence>
<dbReference type="RefSeq" id="XP_056049971.1">
    <property type="nucleotide sequence ID" value="XM_056192878.1"/>
</dbReference>
<keyword evidence="4" id="KW-0804">Transcription</keyword>
<evidence type="ECO:0000256" key="1">
    <source>
        <dbReference type="ARBA" id="ARBA00004123"/>
    </source>
</evidence>
<proteinExistence type="predicted"/>
<gene>
    <name evidence="8" type="ORF">LMH87_001583</name>
</gene>
<dbReference type="AlphaFoldDB" id="A0A9W8Q4K7"/>
<evidence type="ECO:0000313" key="9">
    <source>
        <dbReference type="Proteomes" id="UP001144673"/>
    </source>
</evidence>
<accession>A0A9W8Q4K7</accession>
<dbReference type="KEGG" id="amus:LMH87_001583"/>
<feature type="compositionally biased region" description="Basic and acidic residues" evidence="6">
    <location>
        <begin position="163"/>
        <end position="178"/>
    </location>
</feature>
<keyword evidence="9" id="KW-1185">Reference proteome</keyword>
<dbReference type="Proteomes" id="UP001144673">
    <property type="component" value="Chromosome 3"/>
</dbReference>
<sequence>MRTNVVQDFEYFPSISECRLQDQDYGADCFTWQKYICTKNTTSTISADQGGALLPPRPESLNSHITNPTRQGAQTWGCSLFDLHNQTSSQLYKETYPNESVPANGNESAFSGWAYPPWEGLPAACFAQNAQWGRVWMLGAGQRYTQQQVNLSDATTIDLEATPNKDEEGNGQQDHGDDADVSLSAGHRSSQAYSPTPSVEKEVELDQRAAAKKVDKDISTAGTAGLSAISQGPSRQRKKLTVEQKRSNHIRYEKRRRALIRDRFTALAELLPGLDGENCSKSRTLFSAVEQLQVLLEKNKLLQEQVDMLKRDK</sequence>
<dbReference type="GO" id="GO:0000981">
    <property type="term" value="F:DNA-binding transcription factor activity, RNA polymerase II-specific"/>
    <property type="evidence" value="ECO:0007669"/>
    <property type="project" value="TreeGrafter"/>
</dbReference>
<keyword evidence="5" id="KW-0539">Nucleus</keyword>
<dbReference type="GO" id="GO:0000978">
    <property type="term" value="F:RNA polymerase II cis-regulatory region sequence-specific DNA binding"/>
    <property type="evidence" value="ECO:0007669"/>
    <property type="project" value="TreeGrafter"/>
</dbReference>
<evidence type="ECO:0000313" key="8">
    <source>
        <dbReference type="EMBL" id="KAJ4147030.1"/>
    </source>
</evidence>